<dbReference type="STRING" id="1573173.A0A166MSY2"/>
<sequence>LADFGAEFLHISSSRSLGEIPDELESGGAMHIPRAYPRFTQYAAGKPLVIKRVPTHARHALFTVHGNERSHKYGLVDAVHQNVRKLRDKGLGSEDALVVLASRQYASWLQDNQFMSALVEPFAAEFSPKSPPKDINVLAAAVDGLHPLRAFGNTPHGFSFYYGPMKAMMPNLWQDDQPKSSRESKLQTAISFHFSTYGEYATKVNCTLPLANTIFQNGLQSTLLASRWRRSGPRTALELAHVTEKQSQDVTCWDPHRDVAVFIESPLVPITAPRKILTGLGNIIRQVEVDGKETPASAELEKAVNELYARRTKEGHEFPPGPVGVWAIVLPPGPRQTPDLELLQQWSESSDRVHTVYEEWEEALESKRLVQKLLRHGGRVYKILSGGGGWGKKQGLLSLDPETTYSSSSEEEDLDSFIRSFESQHDGGAQQGVVAPGSYIQYFVTAPMSARPNVSRPDGATLNIAFGTSESAISEAPLSTDGPSDWKVVPEHFGAVSSHGLFIKSQVNDFTSESKLDAPGSWVGYLKLGNP</sequence>
<evidence type="ECO:0000313" key="2">
    <source>
        <dbReference type="Proteomes" id="UP000076584"/>
    </source>
</evidence>
<name>A0A166MSY2_COLIC</name>
<evidence type="ECO:0000313" key="1">
    <source>
        <dbReference type="EMBL" id="KZL64965.1"/>
    </source>
</evidence>
<protein>
    <submittedName>
        <fullName evidence="1">V-type c subunit family protein</fullName>
    </submittedName>
</protein>
<dbReference type="AlphaFoldDB" id="A0A166MSY2"/>
<dbReference type="EMBL" id="LFIW01002656">
    <property type="protein sequence ID" value="KZL64965.1"/>
    <property type="molecule type" value="Genomic_DNA"/>
</dbReference>
<keyword evidence="2" id="KW-1185">Reference proteome</keyword>
<comment type="caution">
    <text evidence="1">The sequence shown here is derived from an EMBL/GenBank/DDBJ whole genome shotgun (WGS) entry which is preliminary data.</text>
</comment>
<proteinExistence type="predicted"/>
<feature type="non-terminal residue" evidence="1">
    <location>
        <position position="1"/>
    </location>
</feature>
<gene>
    <name evidence="1" type="ORF">CI238_07104</name>
</gene>
<organism evidence="1 2">
    <name type="scientific">Colletotrichum incanum</name>
    <name type="common">Soybean anthracnose fungus</name>
    <dbReference type="NCBI Taxonomy" id="1573173"/>
    <lineage>
        <taxon>Eukaryota</taxon>
        <taxon>Fungi</taxon>
        <taxon>Dikarya</taxon>
        <taxon>Ascomycota</taxon>
        <taxon>Pezizomycotina</taxon>
        <taxon>Sordariomycetes</taxon>
        <taxon>Hypocreomycetidae</taxon>
        <taxon>Glomerellales</taxon>
        <taxon>Glomerellaceae</taxon>
        <taxon>Colletotrichum</taxon>
        <taxon>Colletotrichum spaethianum species complex</taxon>
    </lineage>
</organism>
<dbReference type="Proteomes" id="UP000076584">
    <property type="component" value="Unassembled WGS sequence"/>
</dbReference>
<accession>A0A166MSY2</accession>
<reference evidence="1 2" key="1">
    <citation type="submission" date="2015-06" db="EMBL/GenBank/DDBJ databases">
        <title>Survival trade-offs in plant roots during colonization by closely related pathogenic and mutualistic fungi.</title>
        <authorList>
            <person name="Hacquard S."/>
            <person name="Kracher B."/>
            <person name="Hiruma K."/>
            <person name="Weinman A."/>
            <person name="Muench P."/>
            <person name="Garrido Oter R."/>
            <person name="Ver Loren van Themaat E."/>
            <person name="Dallerey J.-F."/>
            <person name="Damm U."/>
            <person name="Henrissat B."/>
            <person name="Lespinet O."/>
            <person name="Thon M."/>
            <person name="Kemen E."/>
            <person name="McHardy A.C."/>
            <person name="Schulze-Lefert P."/>
            <person name="O'Connell R.J."/>
        </authorList>
    </citation>
    <scope>NUCLEOTIDE SEQUENCE [LARGE SCALE GENOMIC DNA]</scope>
    <source>
        <strain evidence="1 2">MAFF 238704</strain>
    </source>
</reference>